<protein>
    <submittedName>
        <fullName evidence="2">VOC family protein</fullName>
    </submittedName>
</protein>
<keyword evidence="3" id="KW-1185">Reference proteome</keyword>
<comment type="caution">
    <text evidence="2">The sequence shown here is derived from an EMBL/GenBank/DDBJ whole genome shotgun (WGS) entry which is preliminary data.</text>
</comment>
<dbReference type="Gene3D" id="3.30.720.120">
    <property type="match status" value="1"/>
</dbReference>
<dbReference type="PROSITE" id="PS51819">
    <property type="entry name" value="VOC"/>
    <property type="match status" value="1"/>
</dbReference>
<sequence>MTTVPERYRYAAVPHVMVDGAAEAIRFYGEAFGGEELFRIAAPEGQIIHAEVAIQGSVIMVGDADGPFRAPTASGGSTVGIHVYVDDVDTFSAQAVRAGAEVLQPPTDMFYGARQVMLRDPFGHLWVFLTHTEDLSSEEIARRGTELFKASAPLTD</sequence>
<dbReference type="Gene3D" id="3.30.720.110">
    <property type="match status" value="1"/>
</dbReference>
<dbReference type="EMBL" id="RFFG01000013">
    <property type="protein sequence ID" value="RMI45470.1"/>
    <property type="molecule type" value="Genomic_DNA"/>
</dbReference>
<dbReference type="Proteomes" id="UP000282674">
    <property type="component" value="Unassembled WGS sequence"/>
</dbReference>
<dbReference type="Pfam" id="PF00903">
    <property type="entry name" value="Glyoxalase"/>
    <property type="match status" value="1"/>
</dbReference>
<dbReference type="InterPro" id="IPR004360">
    <property type="entry name" value="Glyas_Fos-R_dOase_dom"/>
</dbReference>
<dbReference type="CDD" id="cd07246">
    <property type="entry name" value="VOC_like"/>
    <property type="match status" value="1"/>
</dbReference>
<evidence type="ECO:0000313" key="2">
    <source>
        <dbReference type="EMBL" id="RMI45470.1"/>
    </source>
</evidence>
<organism evidence="2 3">
    <name type="scientific">Actinomadura harenae</name>
    <dbReference type="NCBI Taxonomy" id="2483351"/>
    <lineage>
        <taxon>Bacteria</taxon>
        <taxon>Bacillati</taxon>
        <taxon>Actinomycetota</taxon>
        <taxon>Actinomycetes</taxon>
        <taxon>Streptosporangiales</taxon>
        <taxon>Thermomonosporaceae</taxon>
        <taxon>Actinomadura</taxon>
    </lineage>
</organism>
<evidence type="ECO:0000313" key="3">
    <source>
        <dbReference type="Proteomes" id="UP000282674"/>
    </source>
</evidence>
<accession>A0A3M2M8V4</accession>
<dbReference type="InterPro" id="IPR037523">
    <property type="entry name" value="VOC_core"/>
</dbReference>
<proteinExistence type="predicted"/>
<dbReference type="AlphaFoldDB" id="A0A3M2M8V4"/>
<name>A0A3M2M8V4_9ACTN</name>
<dbReference type="PANTHER" id="PTHR34109">
    <property type="entry name" value="BNAUNNG04460D PROTEIN-RELATED"/>
    <property type="match status" value="1"/>
</dbReference>
<dbReference type="RefSeq" id="WP_122193991.1">
    <property type="nucleotide sequence ID" value="NZ_JBHSKC010000022.1"/>
</dbReference>
<dbReference type="InterPro" id="IPR029068">
    <property type="entry name" value="Glyas_Bleomycin-R_OHBP_Dase"/>
</dbReference>
<reference evidence="2 3" key="1">
    <citation type="submission" date="2018-10" db="EMBL/GenBank/DDBJ databases">
        <title>Isolation from soil.</title>
        <authorList>
            <person name="Hu J."/>
        </authorList>
    </citation>
    <scope>NUCLEOTIDE SEQUENCE [LARGE SCALE GENOMIC DNA]</scope>
    <source>
        <strain evidence="2 3">NEAU-Ht49</strain>
    </source>
</reference>
<dbReference type="PANTHER" id="PTHR34109:SF1">
    <property type="entry name" value="VOC DOMAIN-CONTAINING PROTEIN"/>
    <property type="match status" value="1"/>
</dbReference>
<gene>
    <name evidence="2" type="ORF">EBO15_09665</name>
</gene>
<dbReference type="OrthoDB" id="9795306at2"/>
<evidence type="ECO:0000259" key="1">
    <source>
        <dbReference type="PROSITE" id="PS51819"/>
    </source>
</evidence>
<feature type="domain" description="VOC" evidence="1">
    <location>
        <begin position="9"/>
        <end position="131"/>
    </location>
</feature>
<dbReference type="SUPFAM" id="SSF54593">
    <property type="entry name" value="Glyoxalase/Bleomycin resistance protein/Dihydroxybiphenyl dioxygenase"/>
    <property type="match status" value="1"/>
</dbReference>